<dbReference type="Proteomes" id="UP001497744">
    <property type="component" value="Unassembled WGS sequence"/>
</dbReference>
<dbReference type="AlphaFoldDB" id="A0AAV4LV89"/>
<organism evidence="1 2">
    <name type="scientific">Babesia caballi</name>
    <dbReference type="NCBI Taxonomy" id="5871"/>
    <lineage>
        <taxon>Eukaryota</taxon>
        <taxon>Sar</taxon>
        <taxon>Alveolata</taxon>
        <taxon>Apicomplexa</taxon>
        <taxon>Aconoidasida</taxon>
        <taxon>Piroplasmida</taxon>
        <taxon>Babesiidae</taxon>
        <taxon>Babesia</taxon>
    </lineage>
</organism>
<evidence type="ECO:0000313" key="1">
    <source>
        <dbReference type="EMBL" id="GIX63771.1"/>
    </source>
</evidence>
<proteinExistence type="predicted"/>
<comment type="caution">
    <text evidence="1">The sequence shown here is derived from an EMBL/GenBank/DDBJ whole genome shotgun (WGS) entry which is preliminary data.</text>
</comment>
<gene>
    <name evidence="1" type="ORF">BcabD6B2_32060</name>
</gene>
<evidence type="ECO:0000313" key="2">
    <source>
        <dbReference type="Proteomes" id="UP001497744"/>
    </source>
</evidence>
<accession>A0AAV4LV89</accession>
<keyword evidence="2" id="KW-1185">Reference proteome</keyword>
<protein>
    <submittedName>
        <fullName evidence="1">Mannan endo-1,4-beta-mannosidase</fullName>
    </submittedName>
</protein>
<dbReference type="GeneID" id="94195252"/>
<reference evidence="1 2" key="1">
    <citation type="submission" date="2021-06" db="EMBL/GenBank/DDBJ databases">
        <title>Genome sequence of Babesia caballi.</title>
        <authorList>
            <person name="Yamagishi J."/>
            <person name="Kidaka T."/>
            <person name="Ochi A."/>
        </authorList>
    </citation>
    <scope>NUCLEOTIDE SEQUENCE [LARGE SCALE GENOMIC DNA]</scope>
    <source>
        <strain evidence="1">USDA-D6B2</strain>
    </source>
</reference>
<dbReference type="RefSeq" id="XP_067715840.1">
    <property type="nucleotide sequence ID" value="XM_067859739.1"/>
</dbReference>
<sequence length="95" mass="10924">MGLTVIGREEQGKLLGTHLGFAVVRATKEYVFYLDMVLDWEDVKWRCGMLEPTVPICQLHQDEVVLNRGLYAENFHNNQLSGKAERGYLMPRVDL</sequence>
<name>A0AAV4LV89_BABCB</name>
<dbReference type="EMBL" id="BPLF01000002">
    <property type="protein sequence ID" value="GIX63771.1"/>
    <property type="molecule type" value="Genomic_DNA"/>
</dbReference>